<evidence type="ECO:0000256" key="6">
    <source>
        <dbReference type="SAM" id="MobiDB-lite"/>
    </source>
</evidence>
<dbReference type="EMBL" id="CP136865">
    <property type="protein sequence ID" value="WOJ98332.1"/>
    <property type="molecule type" value="Genomic_DNA"/>
</dbReference>
<reference evidence="7 8" key="1">
    <citation type="submission" date="2023-10" db="EMBL/GenBank/DDBJ databases">
        <title>Two novel species belonging to the OM43/NOR5 clade.</title>
        <authorList>
            <person name="Park M."/>
        </authorList>
    </citation>
    <scope>NUCLEOTIDE SEQUENCE [LARGE SCALE GENOMIC DNA]</scope>
    <source>
        <strain evidence="7 8">IMCC45268</strain>
    </source>
</reference>
<dbReference type="Proteomes" id="UP001626549">
    <property type="component" value="Chromosome"/>
</dbReference>
<evidence type="ECO:0000256" key="4">
    <source>
        <dbReference type="ARBA" id="ARBA00022884"/>
    </source>
</evidence>
<feature type="region of interest" description="Disordered" evidence="6">
    <location>
        <begin position="1"/>
        <end position="39"/>
    </location>
</feature>
<dbReference type="PANTHER" id="PTHR38101">
    <property type="entry name" value="UPF0307 PROTEIN YJGA"/>
    <property type="match status" value="1"/>
</dbReference>
<evidence type="ECO:0000313" key="7">
    <source>
        <dbReference type="EMBL" id="WOJ98332.1"/>
    </source>
</evidence>
<evidence type="ECO:0000313" key="8">
    <source>
        <dbReference type="Proteomes" id="UP001626549"/>
    </source>
</evidence>
<keyword evidence="2 5" id="KW-0690">Ribosome biogenesis</keyword>
<sequence length="186" mass="21457">MPKPQRGKKKPLAIGDEELDSELEFEEGPSKSARKREMTARQELGEALCALSPKELSRIPINDEDLLAAIEETSRIKHHSALRRHRQYIGKLMRRIDPEPLQKALDALYQSRLQETRAFQDLEVLRDSLVRDGDKALGQVLEKYPDADRQQLRQLIRDAQREAAAEKPPAASRRLFRYLRELHSAE</sequence>
<dbReference type="NCBIfam" id="NF003593">
    <property type="entry name" value="PRK05255.1-1"/>
    <property type="match status" value="1"/>
</dbReference>
<dbReference type="PANTHER" id="PTHR38101:SF1">
    <property type="entry name" value="UPF0307 PROTEIN YJGA"/>
    <property type="match status" value="1"/>
</dbReference>
<dbReference type="Pfam" id="PF04751">
    <property type="entry name" value="DarP"/>
    <property type="match status" value="1"/>
</dbReference>
<comment type="subcellular location">
    <subcellularLocation>
        <location evidence="5">Cytoplasm</location>
    </subcellularLocation>
    <text evidence="5">Associates with late stage pre-50S ribosomal subunits.</text>
</comment>
<name>A0ABZ0IFM3_9GAMM</name>
<dbReference type="RefSeq" id="WP_407329664.1">
    <property type="nucleotide sequence ID" value="NZ_CP136865.1"/>
</dbReference>
<keyword evidence="3 5" id="KW-0699">rRNA-binding</keyword>
<evidence type="ECO:0000256" key="5">
    <source>
        <dbReference type="HAMAP-Rule" id="MF_00765"/>
    </source>
</evidence>
<dbReference type="InterPro" id="IPR023153">
    <property type="entry name" value="DarP_sf"/>
</dbReference>
<dbReference type="InterPro" id="IPR006839">
    <property type="entry name" value="DarP"/>
</dbReference>
<comment type="similarity">
    <text evidence="5">Belongs to the DarP family.</text>
</comment>
<evidence type="ECO:0000256" key="1">
    <source>
        <dbReference type="ARBA" id="ARBA00022490"/>
    </source>
</evidence>
<dbReference type="CDD" id="cd16331">
    <property type="entry name" value="YjgA-like"/>
    <property type="match status" value="1"/>
</dbReference>
<keyword evidence="1 5" id="KW-0963">Cytoplasm</keyword>
<gene>
    <name evidence="7" type="primary">yjgA</name>
    <name evidence="5" type="synonym">darP</name>
    <name evidence="7" type="ORF">R0137_07120</name>
</gene>
<proteinExistence type="inferred from homology"/>
<keyword evidence="4 5" id="KW-0694">RNA-binding</keyword>
<accession>A0ABZ0IFM3</accession>
<organism evidence="7 8">
    <name type="scientific">Congregibacter brevis</name>
    <dbReference type="NCBI Taxonomy" id="3081201"/>
    <lineage>
        <taxon>Bacteria</taxon>
        <taxon>Pseudomonadati</taxon>
        <taxon>Pseudomonadota</taxon>
        <taxon>Gammaproteobacteria</taxon>
        <taxon>Cellvibrionales</taxon>
        <taxon>Halieaceae</taxon>
        <taxon>Congregibacter</taxon>
    </lineage>
</organism>
<evidence type="ECO:0000256" key="2">
    <source>
        <dbReference type="ARBA" id="ARBA00022517"/>
    </source>
</evidence>
<dbReference type="Gene3D" id="1.10.60.30">
    <property type="entry name" value="PSPTO4464-like domains"/>
    <property type="match status" value="2"/>
</dbReference>
<keyword evidence="8" id="KW-1185">Reference proteome</keyword>
<evidence type="ECO:0000256" key="3">
    <source>
        <dbReference type="ARBA" id="ARBA00022730"/>
    </source>
</evidence>
<feature type="compositionally biased region" description="Acidic residues" evidence="6">
    <location>
        <begin position="15"/>
        <end position="27"/>
    </location>
</feature>
<dbReference type="PIRSF" id="PIRSF016183">
    <property type="entry name" value="UCP016183"/>
    <property type="match status" value="1"/>
</dbReference>
<comment type="function">
    <text evidence="5">Member of a network of 50S ribosomal subunit biogenesis factors which assembles along the 30S-50S interface, preventing incorrect 23S rRNA structures from forming. Promotes peptidyl transferase center (PTC) maturation.</text>
</comment>
<protein>
    <recommendedName>
        <fullName evidence="5">Dual-action ribosomal maturation protein DarP</fullName>
    </recommendedName>
    <alternativeName>
        <fullName evidence="5">Large ribosomal subunit assembly factor DarP</fullName>
    </alternativeName>
</protein>
<dbReference type="SUPFAM" id="SSF158710">
    <property type="entry name" value="PSPTO4464-like"/>
    <property type="match status" value="1"/>
</dbReference>
<dbReference type="HAMAP" id="MF_00765">
    <property type="entry name" value="DarP"/>
    <property type="match status" value="1"/>
</dbReference>
<feature type="compositionally biased region" description="Basic residues" evidence="6">
    <location>
        <begin position="1"/>
        <end position="11"/>
    </location>
</feature>